<dbReference type="GO" id="GO:0009451">
    <property type="term" value="P:RNA modification"/>
    <property type="evidence" value="ECO:0007669"/>
    <property type="project" value="InterPro"/>
</dbReference>
<sequence>MEALSTSYEWRNPAAFFSPSPSSRRLRAGRRGILPPPSRGGCCYSSRSPSATFKSNVLLAAAAKRGPLDRALALFCLLRDRDTVTWNTVISACLREGRLRTALELFVEMLIAGKDPPDTITIRNVLKACAEASELYLGRQVHAYVSKLGGLCAEDLAVVYTCLLNLYREFGDLHVARHLFDKLPTKDVVAFTSMMASCSEAGEYDEALGIFVEMMNGEYVQGNGYALSCALHASACVHCLSIGKQVHAHVIKSNLGANVVVGTALVDMYAKCNHMEYAKSAFVCISDPNTVAWNALLDGFSCGEDALWLFLRMRTMGVTQDCMTFAGMLRACKDCSFHIIQQIHGLIIKEISGGLDVFVGSALFMNYIGQDCLHEARKVFDEILEKDTVVFKLGIAEYIKRGLKVDAVNLLYECLETAEEGSEAAITALVLGIGDLNQGRQLHALAAKIGHSGENNDFVDDALIRMYTKHHCLYEAVQLYSCLRCPDVVSWTSLISGFSQSGESNKALDLYFRNVSGGVLEPPNHYTFSCLLNMCASLLAVEEGKQIHGQIIKSDPSTCDVYVLSGLLDMYAKCGYIMEARKIFHSMQERDLVTWNAMINGFAQHGFADAAIEMFHELLALKDLEPNHITFVGVLSACSHKGMVKEGYQYFKSIRQPTVDHYACMINLVARAGRFDEAMSLLREMPFEPNEHIWTSLLAASSIHRNIKMGEYSAKHLLELNPKDPGAYTALSNIYAAAGRWSEAKQLRKLMRDQALTKSPGFSWLRIKQGAYVFLAGEGSYVTK</sequence>
<dbReference type="EMBL" id="NMUH01002946">
    <property type="protein sequence ID" value="MQM02938.1"/>
    <property type="molecule type" value="Genomic_DNA"/>
</dbReference>
<keyword evidence="1" id="KW-0677">Repeat</keyword>
<dbReference type="InterPro" id="IPR046848">
    <property type="entry name" value="E_motif"/>
</dbReference>
<dbReference type="SUPFAM" id="SSF48452">
    <property type="entry name" value="TPR-like"/>
    <property type="match status" value="1"/>
</dbReference>
<dbReference type="PANTHER" id="PTHR47926:SF471">
    <property type="entry name" value="DYW DOMAIN-CONTAINING PROTEIN"/>
    <property type="match status" value="1"/>
</dbReference>
<dbReference type="PANTHER" id="PTHR47926">
    <property type="entry name" value="PENTATRICOPEPTIDE REPEAT-CONTAINING PROTEIN"/>
    <property type="match status" value="1"/>
</dbReference>
<keyword evidence="4" id="KW-1185">Reference proteome</keyword>
<organism evidence="3 4">
    <name type="scientific">Colocasia esculenta</name>
    <name type="common">Wild taro</name>
    <name type="synonym">Arum esculentum</name>
    <dbReference type="NCBI Taxonomy" id="4460"/>
    <lineage>
        <taxon>Eukaryota</taxon>
        <taxon>Viridiplantae</taxon>
        <taxon>Streptophyta</taxon>
        <taxon>Embryophyta</taxon>
        <taxon>Tracheophyta</taxon>
        <taxon>Spermatophyta</taxon>
        <taxon>Magnoliopsida</taxon>
        <taxon>Liliopsida</taxon>
        <taxon>Araceae</taxon>
        <taxon>Aroideae</taxon>
        <taxon>Colocasieae</taxon>
        <taxon>Colocasia</taxon>
    </lineage>
</organism>
<comment type="caution">
    <text evidence="3">The sequence shown here is derived from an EMBL/GenBank/DDBJ whole genome shotgun (WGS) entry which is preliminary data.</text>
</comment>
<dbReference type="Pfam" id="PF20431">
    <property type="entry name" value="E_motif"/>
    <property type="match status" value="1"/>
</dbReference>
<feature type="repeat" description="PPR" evidence="2">
    <location>
        <begin position="187"/>
        <end position="221"/>
    </location>
</feature>
<dbReference type="OrthoDB" id="1870791at2759"/>
<dbReference type="GO" id="GO:0003723">
    <property type="term" value="F:RNA binding"/>
    <property type="evidence" value="ECO:0007669"/>
    <property type="project" value="InterPro"/>
</dbReference>
<dbReference type="AlphaFoldDB" id="A0A843W7H0"/>
<feature type="repeat" description="PPR" evidence="2">
    <location>
        <begin position="82"/>
        <end position="116"/>
    </location>
</feature>
<dbReference type="Proteomes" id="UP000652761">
    <property type="component" value="Unassembled WGS sequence"/>
</dbReference>
<name>A0A843W7H0_COLES</name>
<dbReference type="InterPro" id="IPR002885">
    <property type="entry name" value="PPR_rpt"/>
</dbReference>
<proteinExistence type="predicted"/>
<feature type="repeat" description="PPR" evidence="2">
    <location>
        <begin position="724"/>
        <end position="758"/>
    </location>
</feature>
<feature type="repeat" description="PPR" evidence="2">
    <location>
        <begin position="560"/>
        <end position="590"/>
    </location>
</feature>
<dbReference type="InterPro" id="IPR011990">
    <property type="entry name" value="TPR-like_helical_dom_sf"/>
</dbReference>
<dbReference type="NCBIfam" id="TIGR00756">
    <property type="entry name" value="PPR"/>
    <property type="match status" value="5"/>
</dbReference>
<gene>
    <name evidence="3" type="ORF">Taro_035712</name>
</gene>
<evidence type="ECO:0008006" key="5">
    <source>
        <dbReference type="Google" id="ProtNLM"/>
    </source>
</evidence>
<dbReference type="Pfam" id="PF01535">
    <property type="entry name" value="PPR"/>
    <property type="match status" value="3"/>
</dbReference>
<feature type="repeat" description="PPR" evidence="2">
    <location>
        <begin position="591"/>
        <end position="626"/>
    </location>
</feature>
<reference evidence="3" key="1">
    <citation type="submission" date="2017-07" db="EMBL/GenBank/DDBJ databases">
        <title>Taro Niue Genome Assembly and Annotation.</title>
        <authorList>
            <person name="Atibalentja N."/>
            <person name="Keating K."/>
            <person name="Fields C.J."/>
        </authorList>
    </citation>
    <scope>NUCLEOTIDE SEQUENCE</scope>
    <source>
        <strain evidence="3">Niue_2</strain>
        <tissue evidence="3">Leaf</tissue>
    </source>
</reference>
<protein>
    <recommendedName>
        <fullName evidence="5">Pentatricopeptide repeat-containing protein</fullName>
    </recommendedName>
</protein>
<feature type="repeat" description="PPR" evidence="2">
    <location>
        <begin position="487"/>
        <end position="522"/>
    </location>
</feature>
<accession>A0A843W7H0</accession>
<dbReference type="InterPro" id="IPR046960">
    <property type="entry name" value="PPR_At4g14850-like_plant"/>
</dbReference>
<feature type="repeat" description="PPR" evidence="2">
    <location>
        <begin position="658"/>
        <end position="688"/>
    </location>
</feature>
<evidence type="ECO:0000313" key="4">
    <source>
        <dbReference type="Proteomes" id="UP000652761"/>
    </source>
</evidence>
<evidence type="ECO:0000256" key="1">
    <source>
        <dbReference type="ARBA" id="ARBA00022737"/>
    </source>
</evidence>
<evidence type="ECO:0000313" key="3">
    <source>
        <dbReference type="EMBL" id="MQM02938.1"/>
    </source>
</evidence>
<dbReference type="FunFam" id="1.25.40.10:FF:000090">
    <property type="entry name" value="Pentatricopeptide repeat-containing protein, chloroplastic"/>
    <property type="match status" value="1"/>
</dbReference>
<evidence type="ECO:0000256" key="2">
    <source>
        <dbReference type="PROSITE-ProRule" id="PRU00708"/>
    </source>
</evidence>
<dbReference type="Gene3D" id="1.25.40.10">
    <property type="entry name" value="Tetratricopeptide repeat domain"/>
    <property type="match status" value="5"/>
</dbReference>
<dbReference type="PROSITE" id="PS51375">
    <property type="entry name" value="PPR"/>
    <property type="match status" value="7"/>
</dbReference>
<dbReference type="Pfam" id="PF13041">
    <property type="entry name" value="PPR_2"/>
    <property type="match status" value="3"/>
</dbReference>